<evidence type="ECO:0000313" key="1">
    <source>
        <dbReference type="EMBL" id="KZP16071.1"/>
    </source>
</evidence>
<evidence type="ECO:0000313" key="2">
    <source>
        <dbReference type="Proteomes" id="UP000076532"/>
    </source>
</evidence>
<sequence>MFHTSLLLAATNHTTNTDIDSIPPIEQDIVDRSEFAISPRCNMMELLSAMRMYSQTLTRVKHSHAQQTKRLAAALESLYHRGIAHHLLTPAVLNTPNLHISNLRHAFTRYVLPTTRTYQQCETRGVAPPKPFSAATNAEEREDKAWPLHIQVISTTAQSGVEKVLDMTLPTTPSKVSVHAHCPKPSQTPSAPRARKGRKIFFVMSAMRLTSRMLTVTNETTAGPALYRICPVACDHYLAFNQPPALRRIRIPPVEQYLRLELFKLARCTSIQMDMLSSYIGIRNRSS</sequence>
<proteinExistence type="predicted"/>
<accession>A0A166ESS1</accession>
<keyword evidence="2" id="KW-1185">Reference proteome</keyword>
<name>A0A166ESS1_9AGAM</name>
<organism evidence="1 2">
    <name type="scientific">Athelia psychrophila</name>
    <dbReference type="NCBI Taxonomy" id="1759441"/>
    <lineage>
        <taxon>Eukaryota</taxon>
        <taxon>Fungi</taxon>
        <taxon>Dikarya</taxon>
        <taxon>Basidiomycota</taxon>
        <taxon>Agaricomycotina</taxon>
        <taxon>Agaricomycetes</taxon>
        <taxon>Agaricomycetidae</taxon>
        <taxon>Atheliales</taxon>
        <taxon>Atheliaceae</taxon>
        <taxon>Athelia</taxon>
    </lineage>
</organism>
<dbReference type="AlphaFoldDB" id="A0A166ESS1"/>
<dbReference type="EMBL" id="KV417597">
    <property type="protein sequence ID" value="KZP16071.1"/>
    <property type="molecule type" value="Genomic_DNA"/>
</dbReference>
<dbReference type="Proteomes" id="UP000076532">
    <property type="component" value="Unassembled WGS sequence"/>
</dbReference>
<gene>
    <name evidence="1" type="ORF">FIBSPDRAFT_895276</name>
</gene>
<reference evidence="1 2" key="1">
    <citation type="journal article" date="2016" name="Mol. Biol. Evol.">
        <title>Comparative Genomics of Early-Diverging Mushroom-Forming Fungi Provides Insights into the Origins of Lignocellulose Decay Capabilities.</title>
        <authorList>
            <person name="Nagy L.G."/>
            <person name="Riley R."/>
            <person name="Tritt A."/>
            <person name="Adam C."/>
            <person name="Daum C."/>
            <person name="Floudas D."/>
            <person name="Sun H."/>
            <person name="Yadav J.S."/>
            <person name="Pangilinan J."/>
            <person name="Larsson K.H."/>
            <person name="Matsuura K."/>
            <person name="Barry K."/>
            <person name="Labutti K."/>
            <person name="Kuo R."/>
            <person name="Ohm R.A."/>
            <person name="Bhattacharya S.S."/>
            <person name="Shirouzu T."/>
            <person name="Yoshinaga Y."/>
            <person name="Martin F.M."/>
            <person name="Grigoriev I.V."/>
            <person name="Hibbett D.S."/>
        </authorList>
    </citation>
    <scope>NUCLEOTIDE SEQUENCE [LARGE SCALE GENOMIC DNA]</scope>
    <source>
        <strain evidence="1 2">CBS 109695</strain>
    </source>
</reference>
<protein>
    <submittedName>
        <fullName evidence="1">Uncharacterized protein</fullName>
    </submittedName>
</protein>